<evidence type="ECO:0000256" key="1">
    <source>
        <dbReference type="SAM" id="MobiDB-lite"/>
    </source>
</evidence>
<evidence type="ECO:0000313" key="2">
    <source>
        <dbReference type="EMBL" id="KAG5549660.1"/>
    </source>
</evidence>
<gene>
    <name evidence="2" type="ORF">RHGRI_014834</name>
</gene>
<organism evidence="2 3">
    <name type="scientific">Rhododendron griersonianum</name>
    <dbReference type="NCBI Taxonomy" id="479676"/>
    <lineage>
        <taxon>Eukaryota</taxon>
        <taxon>Viridiplantae</taxon>
        <taxon>Streptophyta</taxon>
        <taxon>Embryophyta</taxon>
        <taxon>Tracheophyta</taxon>
        <taxon>Spermatophyta</taxon>
        <taxon>Magnoliopsida</taxon>
        <taxon>eudicotyledons</taxon>
        <taxon>Gunneridae</taxon>
        <taxon>Pentapetalae</taxon>
        <taxon>asterids</taxon>
        <taxon>Ericales</taxon>
        <taxon>Ericaceae</taxon>
        <taxon>Ericoideae</taxon>
        <taxon>Rhodoreae</taxon>
        <taxon>Rhododendron</taxon>
    </lineage>
</organism>
<feature type="compositionally biased region" description="Basic and acidic residues" evidence="1">
    <location>
        <begin position="1"/>
        <end position="15"/>
    </location>
</feature>
<dbReference type="AlphaFoldDB" id="A0AAV6KB15"/>
<sequence length="124" mass="14382">MEITLRRTLQEKQSEPRGSPRRIIDTKPKLLMVQTFRGRHLERVSLRSGLARPRPRDVCRGYDGTRGTIFNSHLSRESLRRRACGRATRHSSLRSSHDAVATKNAVRVTHGRGPENYQWNHHSY</sequence>
<feature type="region of interest" description="Disordered" evidence="1">
    <location>
        <begin position="1"/>
        <end position="22"/>
    </location>
</feature>
<comment type="caution">
    <text evidence="2">The sequence shown here is derived from an EMBL/GenBank/DDBJ whole genome shotgun (WGS) entry which is preliminary data.</text>
</comment>
<name>A0AAV6KB15_9ERIC</name>
<proteinExistence type="predicted"/>
<evidence type="ECO:0008006" key="4">
    <source>
        <dbReference type="Google" id="ProtNLM"/>
    </source>
</evidence>
<evidence type="ECO:0000313" key="3">
    <source>
        <dbReference type="Proteomes" id="UP000823749"/>
    </source>
</evidence>
<reference evidence="2" key="1">
    <citation type="submission" date="2020-08" db="EMBL/GenBank/DDBJ databases">
        <title>Plant Genome Project.</title>
        <authorList>
            <person name="Zhang R.-G."/>
        </authorList>
    </citation>
    <scope>NUCLEOTIDE SEQUENCE</scope>
    <source>
        <strain evidence="2">WSP0</strain>
        <tissue evidence="2">Leaf</tissue>
    </source>
</reference>
<keyword evidence="3" id="KW-1185">Reference proteome</keyword>
<accession>A0AAV6KB15</accession>
<dbReference type="Proteomes" id="UP000823749">
    <property type="component" value="Chromosome 5"/>
</dbReference>
<dbReference type="EMBL" id="JACTNZ010000005">
    <property type="protein sequence ID" value="KAG5549660.1"/>
    <property type="molecule type" value="Genomic_DNA"/>
</dbReference>
<protein>
    <recommendedName>
        <fullName evidence="4">Ribosomal protein S14</fullName>
    </recommendedName>
</protein>